<dbReference type="AlphaFoldDB" id="A0AAD8BI85"/>
<comment type="caution">
    <text evidence="2">The sequence shown here is derived from an EMBL/GenBank/DDBJ whole genome shotgun (WGS) entry which is preliminary data.</text>
</comment>
<gene>
    <name evidence="2" type="ORF">Bpfe_015637</name>
</gene>
<dbReference type="Proteomes" id="UP001233172">
    <property type="component" value="Unassembled WGS sequence"/>
</dbReference>
<name>A0AAD8BI85_BIOPF</name>
<evidence type="ECO:0000256" key="1">
    <source>
        <dbReference type="SAM" id="MobiDB-lite"/>
    </source>
</evidence>
<proteinExistence type="predicted"/>
<evidence type="ECO:0000313" key="3">
    <source>
        <dbReference type="Proteomes" id="UP001233172"/>
    </source>
</evidence>
<dbReference type="EMBL" id="JASAOG010000073">
    <property type="protein sequence ID" value="KAK0055061.1"/>
    <property type="molecule type" value="Genomic_DNA"/>
</dbReference>
<organism evidence="2 3">
    <name type="scientific">Biomphalaria pfeifferi</name>
    <name type="common">Bloodfluke planorb</name>
    <name type="synonym">Freshwater snail</name>
    <dbReference type="NCBI Taxonomy" id="112525"/>
    <lineage>
        <taxon>Eukaryota</taxon>
        <taxon>Metazoa</taxon>
        <taxon>Spiralia</taxon>
        <taxon>Lophotrochozoa</taxon>
        <taxon>Mollusca</taxon>
        <taxon>Gastropoda</taxon>
        <taxon>Heterobranchia</taxon>
        <taxon>Euthyneura</taxon>
        <taxon>Panpulmonata</taxon>
        <taxon>Hygrophila</taxon>
        <taxon>Lymnaeoidea</taxon>
        <taxon>Planorbidae</taxon>
        <taxon>Biomphalaria</taxon>
    </lineage>
</organism>
<accession>A0AAD8BI85</accession>
<feature type="compositionally biased region" description="Basic and acidic residues" evidence="1">
    <location>
        <begin position="38"/>
        <end position="72"/>
    </location>
</feature>
<reference evidence="2" key="2">
    <citation type="submission" date="2023-04" db="EMBL/GenBank/DDBJ databases">
        <authorList>
            <person name="Bu L."/>
            <person name="Lu L."/>
            <person name="Laidemitt M.R."/>
            <person name="Zhang S.M."/>
            <person name="Mutuku M."/>
            <person name="Mkoji G."/>
            <person name="Steinauer M."/>
            <person name="Loker E.S."/>
        </authorList>
    </citation>
    <scope>NUCLEOTIDE SEQUENCE</scope>
    <source>
        <strain evidence="2">KasaAsao</strain>
        <tissue evidence="2">Whole Snail</tissue>
    </source>
</reference>
<sequence>MALKNVRVSSYGGPNETKQADDGDLESGVKSTQGSLRKRGEDAQSKAAKDGEMTDQHTDDKSMEKITDKTKD</sequence>
<keyword evidence="3" id="KW-1185">Reference proteome</keyword>
<feature type="region of interest" description="Disordered" evidence="1">
    <location>
        <begin position="1"/>
        <end position="72"/>
    </location>
</feature>
<evidence type="ECO:0000313" key="2">
    <source>
        <dbReference type="EMBL" id="KAK0055061.1"/>
    </source>
</evidence>
<protein>
    <submittedName>
        <fullName evidence="2">Uncharacterized protein</fullName>
    </submittedName>
</protein>
<reference evidence="2" key="1">
    <citation type="journal article" date="2023" name="PLoS Negl. Trop. Dis.">
        <title>A genome sequence for Biomphalaria pfeifferi, the major vector snail for the human-infecting parasite Schistosoma mansoni.</title>
        <authorList>
            <person name="Bu L."/>
            <person name="Lu L."/>
            <person name="Laidemitt M.R."/>
            <person name="Zhang S.M."/>
            <person name="Mutuku M."/>
            <person name="Mkoji G."/>
            <person name="Steinauer M."/>
            <person name="Loker E.S."/>
        </authorList>
    </citation>
    <scope>NUCLEOTIDE SEQUENCE</scope>
    <source>
        <strain evidence="2">KasaAsao</strain>
    </source>
</reference>